<dbReference type="EMBL" id="JABBFV010000035">
    <property type="protein sequence ID" value="NML13089.1"/>
    <property type="molecule type" value="Genomic_DNA"/>
</dbReference>
<keyword evidence="1" id="KW-0812">Transmembrane</keyword>
<feature type="transmembrane region" description="Helical" evidence="1">
    <location>
        <begin position="122"/>
        <end position="144"/>
    </location>
</feature>
<comment type="caution">
    <text evidence="2">The sequence shown here is derived from an EMBL/GenBank/DDBJ whole genome shotgun (WGS) entry which is preliminary data.</text>
</comment>
<keyword evidence="3" id="KW-1185">Reference proteome</keyword>
<protein>
    <submittedName>
        <fullName evidence="2">Uncharacterized protein</fullName>
    </submittedName>
</protein>
<evidence type="ECO:0000313" key="3">
    <source>
        <dbReference type="Proteomes" id="UP000519023"/>
    </source>
</evidence>
<dbReference type="Proteomes" id="UP000519023">
    <property type="component" value="Unassembled WGS sequence"/>
</dbReference>
<accession>A0A7X9ZW65</accession>
<sequence length="183" mass="19352">MQAEFEIAVEDERQMAFAAGCLVTAWRDMHRHGDGRLTLASYTLGLGLFVPMAAVHLACVIDFLFVGTGVPGGALLAGASANPVLGWTQARSIPALILLWSSLGVGHLCLAWLLLNRDWLRIFKVGAAVGAATVTLLLLMAVLLLDTTVLISHVAMLAIEFIALAAAARWHARLISNASPGTA</sequence>
<proteinExistence type="predicted"/>
<evidence type="ECO:0000256" key="1">
    <source>
        <dbReference type="SAM" id="Phobius"/>
    </source>
</evidence>
<keyword evidence="1" id="KW-0472">Membrane</keyword>
<evidence type="ECO:0000313" key="2">
    <source>
        <dbReference type="EMBL" id="NML13089.1"/>
    </source>
</evidence>
<keyword evidence="1" id="KW-1133">Transmembrane helix</keyword>
<dbReference type="AlphaFoldDB" id="A0A7X9ZW65"/>
<gene>
    <name evidence="2" type="ORF">HHL08_23665</name>
</gene>
<reference evidence="2 3" key="1">
    <citation type="submission" date="2020-04" db="EMBL/GenBank/DDBJ databases">
        <title>Sphingobium sp. AR-3-1 isolated from Arctic soil.</title>
        <authorList>
            <person name="Dahal R.H."/>
            <person name="Chaudhary D.K."/>
        </authorList>
    </citation>
    <scope>NUCLEOTIDE SEQUENCE [LARGE SCALE GENOMIC DNA]</scope>
    <source>
        <strain evidence="2 3">AR-3-1</strain>
    </source>
</reference>
<feature type="transmembrane region" description="Helical" evidence="1">
    <location>
        <begin position="93"/>
        <end position="115"/>
    </location>
</feature>
<feature type="transmembrane region" description="Helical" evidence="1">
    <location>
        <begin position="39"/>
        <end position="66"/>
    </location>
</feature>
<feature type="transmembrane region" description="Helical" evidence="1">
    <location>
        <begin position="150"/>
        <end position="168"/>
    </location>
</feature>
<name>A0A7X9ZW65_9SPHN</name>
<organism evidence="2 3">
    <name type="scientific">Sphingobium psychrophilum</name>
    <dbReference type="NCBI Taxonomy" id="2728834"/>
    <lineage>
        <taxon>Bacteria</taxon>
        <taxon>Pseudomonadati</taxon>
        <taxon>Pseudomonadota</taxon>
        <taxon>Alphaproteobacteria</taxon>
        <taxon>Sphingomonadales</taxon>
        <taxon>Sphingomonadaceae</taxon>
        <taxon>Sphingobium</taxon>
    </lineage>
</organism>